<dbReference type="RefSeq" id="WP_020885940.1">
    <property type="nucleotide sequence ID" value="NZ_ATHI01000004.1"/>
</dbReference>
<dbReference type="OrthoDB" id="9808559at2"/>
<dbReference type="Proteomes" id="UP000014975">
    <property type="component" value="Unassembled WGS sequence"/>
</dbReference>
<keyword evidence="4" id="KW-0408">Iron</keyword>
<evidence type="ECO:0000256" key="6">
    <source>
        <dbReference type="SAM" id="MobiDB-lite"/>
    </source>
</evidence>
<dbReference type="InterPro" id="IPR017900">
    <property type="entry name" value="4Fe4S_Fe_S_CS"/>
</dbReference>
<sequence>MSVLTEFKEALKGLKSLFVGLRITGREFVKPQVTVHYPRKVVDNIVTFRGHIELVGGKDPAVPKCITCMMCQSVCPSSCIKIVKHPPPKKEAPAEKPSEALASGLEPKTKPAPPSKEKPVKTPKAFFLDYNYCSLCGLCVQSCPVDSLRFSTDVYLAGPSRKTFVYDLMARLKAQADAEPKPEPKAKPTPEAKPETADAAAAATGGESEKEKA</sequence>
<dbReference type="AlphaFoldDB" id="S7UST8"/>
<keyword evidence="1" id="KW-0004">4Fe-4S</keyword>
<keyword evidence="9" id="KW-1185">Reference proteome</keyword>
<dbReference type="EMBL" id="ATHI01000004">
    <property type="protein sequence ID" value="EPR35353.1"/>
    <property type="molecule type" value="Genomic_DNA"/>
</dbReference>
<evidence type="ECO:0000259" key="7">
    <source>
        <dbReference type="PROSITE" id="PS51379"/>
    </source>
</evidence>
<dbReference type="PROSITE" id="PS51379">
    <property type="entry name" value="4FE4S_FER_2"/>
    <property type="match status" value="2"/>
</dbReference>
<feature type="domain" description="4Fe-4S ferredoxin-type" evidence="7">
    <location>
        <begin position="124"/>
        <end position="153"/>
    </location>
</feature>
<feature type="compositionally biased region" description="Basic and acidic residues" evidence="6">
    <location>
        <begin position="88"/>
        <end position="98"/>
    </location>
</feature>
<feature type="compositionally biased region" description="Low complexity" evidence="6">
    <location>
        <begin position="197"/>
        <end position="206"/>
    </location>
</feature>
<feature type="domain" description="4Fe-4S ferredoxin-type" evidence="7">
    <location>
        <begin position="54"/>
        <end position="85"/>
    </location>
</feature>
<gene>
    <name evidence="8" type="ORF">dsat_2054</name>
</gene>
<dbReference type="eggNOG" id="COG1143">
    <property type="taxonomic scope" value="Bacteria"/>
</dbReference>
<dbReference type="PATRIC" id="fig|1121439.3.peg.438"/>
<feature type="region of interest" description="Disordered" evidence="6">
    <location>
        <begin position="86"/>
        <end position="120"/>
    </location>
</feature>
<keyword evidence="3" id="KW-0677">Repeat</keyword>
<evidence type="ECO:0000313" key="9">
    <source>
        <dbReference type="Proteomes" id="UP000014975"/>
    </source>
</evidence>
<dbReference type="GO" id="GO:0016651">
    <property type="term" value="F:oxidoreductase activity, acting on NAD(P)H"/>
    <property type="evidence" value="ECO:0007669"/>
    <property type="project" value="InterPro"/>
</dbReference>
<reference evidence="8 9" key="1">
    <citation type="journal article" date="2013" name="Genome Announc.">
        <title>Draft genome sequences for three mercury-methylating, sulfate-reducing bacteria.</title>
        <authorList>
            <person name="Brown S.D."/>
            <person name="Hurt R.A.Jr."/>
            <person name="Gilmour C.C."/>
            <person name="Elias D.A."/>
        </authorList>
    </citation>
    <scope>NUCLEOTIDE SEQUENCE [LARGE SCALE GENOMIC DNA]</scope>
    <source>
        <strain evidence="8 9">DSM 16529</strain>
    </source>
</reference>
<dbReference type="SUPFAM" id="SSF54862">
    <property type="entry name" value="4Fe-4S ferredoxins"/>
    <property type="match status" value="1"/>
</dbReference>
<dbReference type="InterPro" id="IPR017896">
    <property type="entry name" value="4Fe4S_Fe-S-bd"/>
</dbReference>
<feature type="region of interest" description="Disordered" evidence="6">
    <location>
        <begin position="175"/>
        <end position="213"/>
    </location>
</feature>
<feature type="compositionally biased region" description="Basic and acidic residues" evidence="6">
    <location>
        <begin position="175"/>
        <end position="196"/>
    </location>
</feature>
<keyword evidence="2" id="KW-0479">Metal-binding</keyword>
<evidence type="ECO:0000256" key="4">
    <source>
        <dbReference type="ARBA" id="ARBA00023004"/>
    </source>
</evidence>
<dbReference type="STRING" id="1121439.dsat_2054"/>
<organism evidence="8 9">
    <name type="scientific">Alkalidesulfovibrio alkalitolerans DSM 16529</name>
    <dbReference type="NCBI Taxonomy" id="1121439"/>
    <lineage>
        <taxon>Bacteria</taxon>
        <taxon>Pseudomonadati</taxon>
        <taxon>Thermodesulfobacteriota</taxon>
        <taxon>Desulfovibrionia</taxon>
        <taxon>Desulfovibrionales</taxon>
        <taxon>Desulfovibrionaceae</taxon>
        <taxon>Alkalidesulfovibrio</taxon>
    </lineage>
</organism>
<dbReference type="InterPro" id="IPR010226">
    <property type="entry name" value="NADH_quinone_OxRdtase_chainI"/>
</dbReference>
<evidence type="ECO:0000256" key="5">
    <source>
        <dbReference type="ARBA" id="ARBA00023014"/>
    </source>
</evidence>
<evidence type="ECO:0000256" key="2">
    <source>
        <dbReference type="ARBA" id="ARBA00022723"/>
    </source>
</evidence>
<comment type="caution">
    <text evidence="8">The sequence shown here is derived from an EMBL/GenBank/DDBJ whole genome shotgun (WGS) entry which is preliminary data.</text>
</comment>
<dbReference type="Pfam" id="PF12838">
    <property type="entry name" value="Fer4_7"/>
    <property type="match status" value="1"/>
</dbReference>
<dbReference type="GO" id="GO:0051539">
    <property type="term" value="F:4 iron, 4 sulfur cluster binding"/>
    <property type="evidence" value="ECO:0007669"/>
    <property type="project" value="UniProtKB-KW"/>
</dbReference>
<evidence type="ECO:0000256" key="1">
    <source>
        <dbReference type="ARBA" id="ARBA00022485"/>
    </source>
</evidence>
<dbReference type="PROSITE" id="PS00198">
    <property type="entry name" value="4FE4S_FER_1"/>
    <property type="match status" value="2"/>
</dbReference>
<dbReference type="PANTHER" id="PTHR10849">
    <property type="entry name" value="NADH DEHYDROGENASE UBIQUINONE IRON-SULFUR PROTEIN 8, MITOCHONDRIAL"/>
    <property type="match status" value="1"/>
</dbReference>
<evidence type="ECO:0000313" key="8">
    <source>
        <dbReference type="EMBL" id="EPR35353.1"/>
    </source>
</evidence>
<protein>
    <submittedName>
        <fullName evidence="8">4Fe-4S ferredoxin, iron-sulpur binding domain-containing protein</fullName>
    </submittedName>
</protein>
<proteinExistence type="predicted"/>
<dbReference type="Gene3D" id="3.30.70.3270">
    <property type="match status" value="1"/>
</dbReference>
<dbReference type="GO" id="GO:0046872">
    <property type="term" value="F:metal ion binding"/>
    <property type="evidence" value="ECO:0007669"/>
    <property type="project" value="UniProtKB-KW"/>
</dbReference>
<dbReference type="GO" id="GO:0016020">
    <property type="term" value="C:membrane"/>
    <property type="evidence" value="ECO:0007669"/>
    <property type="project" value="InterPro"/>
</dbReference>
<name>S7UST8_9BACT</name>
<evidence type="ECO:0000256" key="3">
    <source>
        <dbReference type="ARBA" id="ARBA00022737"/>
    </source>
</evidence>
<accession>S7UST8</accession>
<keyword evidence="5" id="KW-0411">Iron-sulfur</keyword>